<keyword evidence="4" id="KW-1185">Reference proteome</keyword>
<dbReference type="GO" id="GO:0005868">
    <property type="term" value="C:cytoplasmic dynein complex"/>
    <property type="evidence" value="ECO:0007669"/>
    <property type="project" value="TreeGrafter"/>
</dbReference>
<feature type="region of interest" description="Disordered" evidence="1">
    <location>
        <begin position="71"/>
        <end position="101"/>
    </location>
</feature>
<sequence length="255" mass="26784">MATPSTTATPACQSALGNAEYYEHSKTEGWNSAIINSILRALISESSPPGGTPNYKFAVNSTIIQHLVPTSSLSKPKPVNSSSEGGSATETTPHAGRRGMHSASGCYWNEKTDGMWSFNVEVFRASLAAVGFEDARSSSPTSGTFCRSVNWKHLVLGIIAIMAVAGATRAMTFSSRIIDMAPSGCPGVWGAGLPFLSDNAILSCTVYLCTLLVTQEFLTCLRPAWTGWAGPGSWASLASGHSLVLQILSALYAGA</sequence>
<accession>A0A3E2H977</accession>
<dbReference type="STRING" id="5539.A0A3E2H977"/>
<evidence type="ECO:0000256" key="1">
    <source>
        <dbReference type="SAM" id="MobiDB-lite"/>
    </source>
</evidence>
<gene>
    <name evidence="3" type="ORF">B7463_g6671</name>
</gene>
<feature type="transmembrane region" description="Helical" evidence="2">
    <location>
        <begin position="151"/>
        <end position="171"/>
    </location>
</feature>
<dbReference type="Gene3D" id="3.30.1140.40">
    <property type="entry name" value="Tctex-1"/>
    <property type="match status" value="1"/>
</dbReference>
<evidence type="ECO:0000256" key="2">
    <source>
        <dbReference type="SAM" id="Phobius"/>
    </source>
</evidence>
<dbReference type="InterPro" id="IPR038586">
    <property type="entry name" value="Tctex-1-like_sf"/>
</dbReference>
<proteinExistence type="predicted"/>
<keyword evidence="2" id="KW-1133">Transmembrane helix</keyword>
<organism evidence="3 4">
    <name type="scientific">Scytalidium lignicola</name>
    <name type="common">Hyphomycete</name>
    <dbReference type="NCBI Taxonomy" id="5539"/>
    <lineage>
        <taxon>Eukaryota</taxon>
        <taxon>Fungi</taxon>
        <taxon>Dikarya</taxon>
        <taxon>Ascomycota</taxon>
        <taxon>Pezizomycotina</taxon>
        <taxon>Leotiomycetes</taxon>
        <taxon>Leotiomycetes incertae sedis</taxon>
        <taxon>Scytalidium</taxon>
    </lineage>
</organism>
<dbReference type="AlphaFoldDB" id="A0A3E2H977"/>
<dbReference type="EMBL" id="NCSJ02000121">
    <property type="protein sequence ID" value="RFU29683.1"/>
    <property type="molecule type" value="Genomic_DNA"/>
</dbReference>
<dbReference type="Pfam" id="PF03645">
    <property type="entry name" value="Tctex-1"/>
    <property type="match status" value="1"/>
</dbReference>
<dbReference type="GO" id="GO:0045505">
    <property type="term" value="F:dynein intermediate chain binding"/>
    <property type="evidence" value="ECO:0007669"/>
    <property type="project" value="TreeGrafter"/>
</dbReference>
<feature type="non-terminal residue" evidence="3">
    <location>
        <position position="1"/>
    </location>
</feature>
<reference evidence="3 4" key="1">
    <citation type="submission" date="2018-05" db="EMBL/GenBank/DDBJ databases">
        <title>Draft genome sequence of Scytalidium lignicola DSM 105466, a ubiquitous saprotrophic fungus.</title>
        <authorList>
            <person name="Buettner E."/>
            <person name="Gebauer A.M."/>
            <person name="Hofrichter M."/>
            <person name="Liers C."/>
            <person name="Kellner H."/>
        </authorList>
    </citation>
    <scope>NUCLEOTIDE SEQUENCE [LARGE SCALE GENOMIC DNA]</scope>
    <source>
        <strain evidence="3 4">DSM 105466</strain>
    </source>
</reference>
<evidence type="ECO:0000313" key="3">
    <source>
        <dbReference type="EMBL" id="RFU29683.1"/>
    </source>
</evidence>
<dbReference type="OrthoDB" id="10059120at2759"/>
<dbReference type="GO" id="GO:0007018">
    <property type="term" value="P:microtubule-based movement"/>
    <property type="evidence" value="ECO:0007669"/>
    <property type="project" value="TreeGrafter"/>
</dbReference>
<feature type="compositionally biased region" description="Low complexity" evidence="1">
    <location>
        <begin position="81"/>
        <end position="92"/>
    </location>
</feature>
<dbReference type="InterPro" id="IPR005334">
    <property type="entry name" value="Tctex-1-like"/>
</dbReference>
<name>A0A3E2H977_SCYLI</name>
<dbReference type="PANTHER" id="PTHR21255">
    <property type="entry name" value="T-COMPLEX-ASSOCIATED-TESTIS-EXPRESSED 1/ DYNEIN LIGHT CHAIN"/>
    <property type="match status" value="1"/>
</dbReference>
<feature type="non-terminal residue" evidence="3">
    <location>
        <position position="255"/>
    </location>
</feature>
<keyword evidence="2" id="KW-0812">Transmembrane</keyword>
<evidence type="ECO:0000313" key="4">
    <source>
        <dbReference type="Proteomes" id="UP000258309"/>
    </source>
</evidence>
<keyword evidence="2" id="KW-0472">Membrane</keyword>
<dbReference type="GO" id="GO:0005737">
    <property type="term" value="C:cytoplasm"/>
    <property type="evidence" value="ECO:0007669"/>
    <property type="project" value="TreeGrafter"/>
</dbReference>
<comment type="caution">
    <text evidence="3">The sequence shown here is derived from an EMBL/GenBank/DDBJ whole genome shotgun (WGS) entry which is preliminary data.</text>
</comment>
<dbReference type="Proteomes" id="UP000258309">
    <property type="component" value="Unassembled WGS sequence"/>
</dbReference>
<dbReference type="PANTHER" id="PTHR21255:SF4">
    <property type="entry name" value="DYNEIN LIGHT CHAIN TCTEX-TYPE"/>
    <property type="match status" value="1"/>
</dbReference>
<protein>
    <submittedName>
        <fullName evidence="3">Uncharacterized protein</fullName>
    </submittedName>
</protein>